<protein>
    <submittedName>
        <fullName evidence="1">Uncharacterized protein</fullName>
    </submittedName>
</protein>
<accession>A0ACB9AXE1</accession>
<proteinExistence type="predicted"/>
<dbReference type="EMBL" id="CM042041">
    <property type="protein sequence ID" value="KAI3714324.1"/>
    <property type="molecule type" value="Genomic_DNA"/>
</dbReference>
<gene>
    <name evidence="1" type="ORF">L1987_72921</name>
</gene>
<evidence type="ECO:0000313" key="1">
    <source>
        <dbReference type="EMBL" id="KAI3714324.1"/>
    </source>
</evidence>
<sequence>MGWTASGLGDTFFTNYLPSISLLHIIQNLLLDIQIDLFIGRSSEKEMKTKIRVYKPASSQENQHFAQKVGDNFIKKYYKVLHRRPEETYKFYKDESTLSRPRDNGTSNLVTTIKEIKKEIMQSDMSKATIVLLDMHAQDTIAKSVIVGVIGLVGKENMLKCFSQTFLLAPHATGFYVQNDLLKYLNIPNDTEYYLVSIEDHKGISSSDDINEISAHVQNNVQSNTQSSVNTHEDVSKLSYASIVGKAISQPVPTLASAQVLSDKSSTNVPPTTQSAASRIGKTILVKNLPPQVTRKSLTQAFKGCGPIRHRNIQIRGYHDGYRYAFVEFNNPRAAQQAVKAGSITFDGWECQVEHKKGRTEQGDNDKGGVSGNDDGVGSSSHFV</sequence>
<evidence type="ECO:0000313" key="2">
    <source>
        <dbReference type="Proteomes" id="UP001056120"/>
    </source>
</evidence>
<comment type="caution">
    <text evidence="1">The sequence shown here is derived from an EMBL/GenBank/DDBJ whole genome shotgun (WGS) entry which is preliminary data.</text>
</comment>
<organism evidence="1 2">
    <name type="scientific">Smallanthus sonchifolius</name>
    <dbReference type="NCBI Taxonomy" id="185202"/>
    <lineage>
        <taxon>Eukaryota</taxon>
        <taxon>Viridiplantae</taxon>
        <taxon>Streptophyta</taxon>
        <taxon>Embryophyta</taxon>
        <taxon>Tracheophyta</taxon>
        <taxon>Spermatophyta</taxon>
        <taxon>Magnoliopsida</taxon>
        <taxon>eudicotyledons</taxon>
        <taxon>Gunneridae</taxon>
        <taxon>Pentapetalae</taxon>
        <taxon>asterids</taxon>
        <taxon>campanulids</taxon>
        <taxon>Asterales</taxon>
        <taxon>Asteraceae</taxon>
        <taxon>Asteroideae</taxon>
        <taxon>Heliantheae alliance</taxon>
        <taxon>Millerieae</taxon>
        <taxon>Smallanthus</taxon>
    </lineage>
</organism>
<name>A0ACB9AXE1_9ASTR</name>
<dbReference type="Proteomes" id="UP001056120">
    <property type="component" value="Linkage Group LG24"/>
</dbReference>
<reference evidence="2" key="1">
    <citation type="journal article" date="2022" name="Mol. Ecol. Resour.">
        <title>The genomes of chicory, endive, great burdock and yacon provide insights into Asteraceae palaeo-polyploidization history and plant inulin production.</title>
        <authorList>
            <person name="Fan W."/>
            <person name="Wang S."/>
            <person name="Wang H."/>
            <person name="Wang A."/>
            <person name="Jiang F."/>
            <person name="Liu H."/>
            <person name="Zhao H."/>
            <person name="Xu D."/>
            <person name="Zhang Y."/>
        </authorList>
    </citation>
    <scope>NUCLEOTIDE SEQUENCE [LARGE SCALE GENOMIC DNA]</scope>
    <source>
        <strain evidence="2">cv. Yunnan</strain>
    </source>
</reference>
<keyword evidence="2" id="KW-1185">Reference proteome</keyword>
<reference evidence="1 2" key="2">
    <citation type="journal article" date="2022" name="Mol. Ecol. Resour.">
        <title>The genomes of chicory, endive, great burdock and yacon provide insights into Asteraceae paleo-polyploidization history and plant inulin production.</title>
        <authorList>
            <person name="Fan W."/>
            <person name="Wang S."/>
            <person name="Wang H."/>
            <person name="Wang A."/>
            <person name="Jiang F."/>
            <person name="Liu H."/>
            <person name="Zhao H."/>
            <person name="Xu D."/>
            <person name="Zhang Y."/>
        </authorList>
    </citation>
    <scope>NUCLEOTIDE SEQUENCE [LARGE SCALE GENOMIC DNA]</scope>
    <source>
        <strain evidence="2">cv. Yunnan</strain>
        <tissue evidence="1">Leaves</tissue>
    </source>
</reference>